<dbReference type="Gene3D" id="3.30.930.30">
    <property type="match status" value="1"/>
</dbReference>
<dbReference type="AlphaFoldDB" id="A0A1Y5TTC3"/>
<organism evidence="1 2">
    <name type="scientific">Palleronia marisminoris</name>
    <dbReference type="NCBI Taxonomy" id="315423"/>
    <lineage>
        <taxon>Bacteria</taxon>
        <taxon>Pseudomonadati</taxon>
        <taxon>Pseudomonadota</taxon>
        <taxon>Alphaproteobacteria</taxon>
        <taxon>Rhodobacterales</taxon>
        <taxon>Roseobacteraceae</taxon>
        <taxon>Palleronia</taxon>
    </lineage>
</organism>
<dbReference type="OrthoDB" id="7586183at2"/>
<protein>
    <recommendedName>
        <fullName evidence="3">Plasmid recombination enzyme</fullName>
    </recommendedName>
</protein>
<keyword evidence="2" id="KW-1185">Reference proteome</keyword>
<sequence>MDGSHTPKAYPIVMRMAGMVLSDLRGYEMHGLRKGGDLSHADPSPSKRNKRFIGEENWVELARERVTEMALENHVAEIESLKARNRKKDLQRRLLEGPKDPWRPTSHGPLREIILTANSEWFDDAMAKFMGENREADFLACANKWLLDTFGADVIHARYDRDEAAFHVHAVIFPETTVEMTRKNKVTGVSEVIATRRMLQPSRYRVIENYELGQDSVGEAFAHLMLIRGERRAAAIKEAREAGGTLLPRRQHARTTQWRAEQELAIAKRERAVSKREDQVVAREVDADAVLCAAEMIGSGQIEIDEGGSEVDLRPTMALDACHPTKEKALPPQLVRALAARKRVARIFAPMLARLRKKAEEEAQGKLTREVAELRTAWASFDGILASLPENVRAGLGDALKSVTRNLTVLRRYGGTEKAEAPPKKTPDPR</sequence>
<dbReference type="Proteomes" id="UP000193870">
    <property type="component" value="Unassembled WGS sequence"/>
</dbReference>
<evidence type="ECO:0000313" key="2">
    <source>
        <dbReference type="Proteomes" id="UP000193870"/>
    </source>
</evidence>
<evidence type="ECO:0008006" key="3">
    <source>
        <dbReference type="Google" id="ProtNLM"/>
    </source>
</evidence>
<proteinExistence type="predicted"/>
<dbReference type="CDD" id="cd17242">
    <property type="entry name" value="MobM_relaxase"/>
    <property type="match status" value="1"/>
</dbReference>
<accession>A0A1Y5TTC3</accession>
<dbReference type="STRING" id="315423.SAMN04488020_12024"/>
<evidence type="ECO:0000313" key="1">
    <source>
        <dbReference type="EMBL" id="SLN71672.1"/>
    </source>
</evidence>
<gene>
    <name evidence="1" type="ORF">PAM7066_03684</name>
</gene>
<dbReference type="EMBL" id="FWFV01000020">
    <property type="protein sequence ID" value="SLN71672.1"/>
    <property type="molecule type" value="Genomic_DNA"/>
</dbReference>
<reference evidence="1 2" key="1">
    <citation type="submission" date="2017-03" db="EMBL/GenBank/DDBJ databases">
        <authorList>
            <person name="Afonso C.L."/>
            <person name="Miller P.J."/>
            <person name="Scott M.A."/>
            <person name="Spackman E."/>
            <person name="Goraichik I."/>
            <person name="Dimitrov K.M."/>
            <person name="Suarez D.L."/>
            <person name="Swayne D.E."/>
        </authorList>
    </citation>
    <scope>NUCLEOTIDE SEQUENCE [LARGE SCALE GENOMIC DNA]</scope>
    <source>
        <strain evidence="1 2">CECT 7066</strain>
    </source>
</reference>
<dbReference type="RefSeq" id="WP_139215057.1">
    <property type="nucleotide sequence ID" value="NZ_FOPF01000020.1"/>
</dbReference>
<name>A0A1Y5TTC3_9RHOB</name>